<dbReference type="SUPFAM" id="SSF88659">
    <property type="entry name" value="Sigma3 and sigma4 domains of RNA polymerase sigma factors"/>
    <property type="match status" value="1"/>
</dbReference>
<dbReference type="InterPro" id="IPR039425">
    <property type="entry name" value="RNA_pol_sigma-70-like"/>
</dbReference>
<evidence type="ECO:0000259" key="6">
    <source>
        <dbReference type="Pfam" id="PF08281"/>
    </source>
</evidence>
<evidence type="ECO:0000256" key="1">
    <source>
        <dbReference type="ARBA" id="ARBA00010641"/>
    </source>
</evidence>
<accession>A0ABV7FDL2</accession>
<sequence length="173" mass="19258">MKTDTSIAMKQELTQLAPALRRFAYSLTGSPADADDLLQNTLERLLSRGVPEDIELAKWAFRVCRNIWIDEYRARKVRQHLNYAIEDSEEPVADGAQAIEDQIALTEVDAAMQQLPDDQRTIISLVALEGMSYKEVADTLSIPTGTVMSRLARARIALCRFLNPEQPPAAEGA</sequence>
<organism evidence="7 8">
    <name type="scientific">Cellvibrio fontiphilus</name>
    <dbReference type="NCBI Taxonomy" id="1815559"/>
    <lineage>
        <taxon>Bacteria</taxon>
        <taxon>Pseudomonadati</taxon>
        <taxon>Pseudomonadota</taxon>
        <taxon>Gammaproteobacteria</taxon>
        <taxon>Cellvibrionales</taxon>
        <taxon>Cellvibrionaceae</taxon>
        <taxon>Cellvibrio</taxon>
    </lineage>
</organism>
<dbReference type="InterPro" id="IPR013325">
    <property type="entry name" value="RNA_pol_sigma_r2"/>
</dbReference>
<keyword evidence="8" id="KW-1185">Reference proteome</keyword>
<feature type="domain" description="RNA polymerase sigma factor 70 region 4 type 2" evidence="6">
    <location>
        <begin position="107"/>
        <end position="158"/>
    </location>
</feature>
<keyword evidence="2" id="KW-0805">Transcription regulation</keyword>
<gene>
    <name evidence="7" type="ORF">ACFODX_09105</name>
</gene>
<dbReference type="SUPFAM" id="SSF88946">
    <property type="entry name" value="Sigma2 domain of RNA polymerase sigma factors"/>
    <property type="match status" value="1"/>
</dbReference>
<dbReference type="Pfam" id="PF08281">
    <property type="entry name" value="Sigma70_r4_2"/>
    <property type="match status" value="1"/>
</dbReference>
<dbReference type="InterPro" id="IPR014284">
    <property type="entry name" value="RNA_pol_sigma-70_dom"/>
</dbReference>
<name>A0ABV7FDL2_9GAMM</name>
<dbReference type="InterPro" id="IPR013249">
    <property type="entry name" value="RNA_pol_sigma70_r4_t2"/>
</dbReference>
<comment type="similarity">
    <text evidence="1">Belongs to the sigma-70 factor family. ECF subfamily.</text>
</comment>
<evidence type="ECO:0000313" key="7">
    <source>
        <dbReference type="EMBL" id="MFC3115711.1"/>
    </source>
</evidence>
<dbReference type="InterPro" id="IPR036388">
    <property type="entry name" value="WH-like_DNA-bd_sf"/>
</dbReference>
<proteinExistence type="inferred from homology"/>
<dbReference type="CDD" id="cd06171">
    <property type="entry name" value="Sigma70_r4"/>
    <property type="match status" value="1"/>
</dbReference>
<dbReference type="RefSeq" id="WP_378118294.1">
    <property type="nucleotide sequence ID" value="NZ_JBHRTF010000004.1"/>
</dbReference>
<dbReference type="PANTHER" id="PTHR43133">
    <property type="entry name" value="RNA POLYMERASE ECF-TYPE SIGMA FACTO"/>
    <property type="match status" value="1"/>
</dbReference>
<dbReference type="NCBIfam" id="TIGR02937">
    <property type="entry name" value="sigma70-ECF"/>
    <property type="match status" value="1"/>
</dbReference>
<comment type="caution">
    <text evidence="7">The sequence shown here is derived from an EMBL/GenBank/DDBJ whole genome shotgun (WGS) entry which is preliminary data.</text>
</comment>
<evidence type="ECO:0000259" key="5">
    <source>
        <dbReference type="Pfam" id="PF04542"/>
    </source>
</evidence>
<dbReference type="Proteomes" id="UP001595555">
    <property type="component" value="Unassembled WGS sequence"/>
</dbReference>
<feature type="domain" description="RNA polymerase sigma-70 region 2" evidence="5">
    <location>
        <begin position="15"/>
        <end position="76"/>
    </location>
</feature>
<evidence type="ECO:0000256" key="4">
    <source>
        <dbReference type="ARBA" id="ARBA00023163"/>
    </source>
</evidence>
<keyword evidence="4" id="KW-0804">Transcription</keyword>
<evidence type="ECO:0000256" key="3">
    <source>
        <dbReference type="ARBA" id="ARBA00023082"/>
    </source>
</evidence>
<dbReference type="Pfam" id="PF04542">
    <property type="entry name" value="Sigma70_r2"/>
    <property type="match status" value="1"/>
</dbReference>
<dbReference type="PANTHER" id="PTHR43133:SF25">
    <property type="entry name" value="RNA POLYMERASE SIGMA FACTOR RFAY-RELATED"/>
    <property type="match status" value="1"/>
</dbReference>
<dbReference type="InterPro" id="IPR007627">
    <property type="entry name" value="RNA_pol_sigma70_r2"/>
</dbReference>
<dbReference type="InterPro" id="IPR013324">
    <property type="entry name" value="RNA_pol_sigma_r3/r4-like"/>
</dbReference>
<dbReference type="Gene3D" id="1.10.10.10">
    <property type="entry name" value="Winged helix-like DNA-binding domain superfamily/Winged helix DNA-binding domain"/>
    <property type="match status" value="1"/>
</dbReference>
<evidence type="ECO:0000256" key="2">
    <source>
        <dbReference type="ARBA" id="ARBA00023015"/>
    </source>
</evidence>
<evidence type="ECO:0000313" key="8">
    <source>
        <dbReference type="Proteomes" id="UP001595555"/>
    </source>
</evidence>
<dbReference type="EMBL" id="JBHRTF010000004">
    <property type="protein sequence ID" value="MFC3115711.1"/>
    <property type="molecule type" value="Genomic_DNA"/>
</dbReference>
<reference evidence="8" key="1">
    <citation type="journal article" date="2019" name="Int. J. Syst. Evol. Microbiol.">
        <title>The Global Catalogue of Microorganisms (GCM) 10K type strain sequencing project: providing services to taxonomists for standard genome sequencing and annotation.</title>
        <authorList>
            <consortium name="The Broad Institute Genomics Platform"/>
            <consortium name="The Broad Institute Genome Sequencing Center for Infectious Disease"/>
            <person name="Wu L."/>
            <person name="Ma J."/>
        </authorList>
    </citation>
    <scope>NUCLEOTIDE SEQUENCE [LARGE SCALE GENOMIC DNA]</scope>
    <source>
        <strain evidence="8">KCTC 52237</strain>
    </source>
</reference>
<dbReference type="Gene3D" id="1.10.1740.10">
    <property type="match status" value="1"/>
</dbReference>
<protein>
    <submittedName>
        <fullName evidence="7">RNA polymerase sigma factor</fullName>
    </submittedName>
</protein>
<keyword evidence="3" id="KW-0731">Sigma factor</keyword>